<dbReference type="RefSeq" id="WP_188598350.1">
    <property type="nucleotide sequence ID" value="NZ_BMJW01000001.1"/>
</dbReference>
<dbReference type="AlphaFoldDB" id="A0A917HYK2"/>
<evidence type="ECO:0000256" key="1">
    <source>
        <dbReference type="SAM" id="Phobius"/>
    </source>
</evidence>
<keyword evidence="1" id="KW-0472">Membrane</keyword>
<proteinExistence type="predicted"/>
<organism evidence="2 3">
    <name type="scientific">Polaribacter pacificus</name>
    <dbReference type="NCBI Taxonomy" id="1775173"/>
    <lineage>
        <taxon>Bacteria</taxon>
        <taxon>Pseudomonadati</taxon>
        <taxon>Bacteroidota</taxon>
        <taxon>Flavobacteriia</taxon>
        <taxon>Flavobacteriales</taxon>
        <taxon>Flavobacteriaceae</taxon>
    </lineage>
</organism>
<comment type="caution">
    <text evidence="2">The sequence shown here is derived from an EMBL/GenBank/DDBJ whole genome shotgun (WGS) entry which is preliminary data.</text>
</comment>
<accession>A0A917HYK2</accession>
<keyword evidence="3" id="KW-1185">Reference proteome</keyword>
<reference evidence="2" key="2">
    <citation type="submission" date="2020-09" db="EMBL/GenBank/DDBJ databases">
        <authorList>
            <person name="Sun Q."/>
            <person name="Zhou Y."/>
        </authorList>
    </citation>
    <scope>NUCLEOTIDE SEQUENCE</scope>
    <source>
        <strain evidence="2">CGMCC 1.15763</strain>
    </source>
</reference>
<reference evidence="2" key="1">
    <citation type="journal article" date="2014" name="Int. J. Syst. Evol. Microbiol.">
        <title>Complete genome sequence of Corynebacterium casei LMG S-19264T (=DSM 44701T), isolated from a smear-ripened cheese.</title>
        <authorList>
            <consortium name="US DOE Joint Genome Institute (JGI-PGF)"/>
            <person name="Walter F."/>
            <person name="Albersmeier A."/>
            <person name="Kalinowski J."/>
            <person name="Ruckert C."/>
        </authorList>
    </citation>
    <scope>NUCLEOTIDE SEQUENCE</scope>
    <source>
        <strain evidence="2">CGMCC 1.15763</strain>
    </source>
</reference>
<protein>
    <submittedName>
        <fullName evidence="2">Uncharacterized protein</fullName>
    </submittedName>
</protein>
<feature type="transmembrane region" description="Helical" evidence="1">
    <location>
        <begin position="231"/>
        <end position="253"/>
    </location>
</feature>
<gene>
    <name evidence="2" type="ORF">GCM10011416_11890</name>
</gene>
<keyword evidence="1" id="KW-0812">Transmembrane</keyword>
<dbReference type="EMBL" id="BMJW01000001">
    <property type="protein sequence ID" value="GGG95840.1"/>
    <property type="molecule type" value="Genomic_DNA"/>
</dbReference>
<sequence>MLYIKFNIEDPLKYQDFQKLYAHMHAVRAPGFQFAEEEGPVIDWDDKQTDEEVAAAVAEISEFLDQKPEERRCKELLPKYVLSFFENYLKEDNEKLQALGVQDMLSLFNYLEFGFEVELDALTKIDENSGRVDFSTANYPFGGLERFIICLKAYGLSATECYDGFAVNQIVWSSAFEYKLIEVPEEVEESTSKKVLRMLIGIGSLFLSFGQTVMIKPTIATYIESELMLDLLQILCVIVGWALLYTFIIQNVFAKKKKG</sequence>
<dbReference type="Proteomes" id="UP000633278">
    <property type="component" value="Unassembled WGS sequence"/>
</dbReference>
<evidence type="ECO:0000313" key="2">
    <source>
        <dbReference type="EMBL" id="GGG95840.1"/>
    </source>
</evidence>
<evidence type="ECO:0000313" key="3">
    <source>
        <dbReference type="Proteomes" id="UP000633278"/>
    </source>
</evidence>
<feature type="transmembrane region" description="Helical" evidence="1">
    <location>
        <begin position="198"/>
        <end position="219"/>
    </location>
</feature>
<name>A0A917HYK2_9FLAO</name>
<keyword evidence="1" id="KW-1133">Transmembrane helix</keyword>